<feature type="signal peptide" evidence="6">
    <location>
        <begin position="1"/>
        <end position="21"/>
    </location>
</feature>
<dbReference type="AlphaFoldDB" id="A0A7X6BFZ3"/>
<reference evidence="7 8" key="1">
    <citation type="submission" date="2020-03" db="EMBL/GenBank/DDBJ databases">
        <title>Genomic Encyclopedia of Type Strains, Phase IV (KMG-IV): sequencing the most valuable type-strain genomes for metagenomic binning, comparative biology and taxonomic classification.</title>
        <authorList>
            <person name="Goeker M."/>
        </authorList>
    </citation>
    <scope>NUCLEOTIDE SEQUENCE [LARGE SCALE GENOMIC DNA]</scope>
    <source>
        <strain evidence="7 8">DSM 16846</strain>
    </source>
</reference>
<keyword evidence="4" id="KW-0472">Membrane</keyword>
<proteinExistence type="inferred from homology"/>
<dbReference type="EMBL" id="JAATJC010000001">
    <property type="protein sequence ID" value="NJC04925.1"/>
    <property type="molecule type" value="Genomic_DNA"/>
</dbReference>
<dbReference type="GO" id="GO:0009279">
    <property type="term" value="C:cell outer membrane"/>
    <property type="evidence" value="ECO:0007669"/>
    <property type="project" value="UniProtKB-SubCell"/>
</dbReference>
<evidence type="ECO:0000256" key="1">
    <source>
        <dbReference type="ARBA" id="ARBA00004442"/>
    </source>
</evidence>
<sequence length="259" mass="27747">MKIIAPAIAVAVLALSTPAAAQEKKDRRVRIGLGGQFKPAYPGARDSDFRPLFDFDLAKGVEEFRIETPDDRFGIRLISAGRFTAGPAAAYQGSRKDRDVGAAVGKVDATIEVGGYADYLVNDSLRVRAELVKGVTGHEGITGQVGIDHFWRDGDKYAVTLGPRLLFSDDRFQRAYFGVSPAAAARTGLPVYTPGGGIHAVALASGVQTQFGPRWGLFGYARGERLVGDAAKSPIVRTYGRRNQLAAGIGVSYAFTVRR</sequence>
<feature type="chain" id="PRO_5031131823" evidence="6">
    <location>
        <begin position="22"/>
        <end position="259"/>
    </location>
</feature>
<dbReference type="Proteomes" id="UP000558192">
    <property type="component" value="Unassembled WGS sequence"/>
</dbReference>
<evidence type="ECO:0000256" key="2">
    <source>
        <dbReference type="ARBA" id="ARBA00005722"/>
    </source>
</evidence>
<comment type="similarity">
    <text evidence="2">Belongs to the MipA/OmpV family.</text>
</comment>
<name>A0A7X6BFZ3_9SPHN</name>
<keyword evidence="5" id="KW-0998">Cell outer membrane</keyword>
<organism evidence="7 8">
    <name type="scientific">Sphingomonas kaistensis</name>
    <dbReference type="NCBI Taxonomy" id="298708"/>
    <lineage>
        <taxon>Bacteria</taxon>
        <taxon>Pseudomonadati</taxon>
        <taxon>Pseudomonadota</taxon>
        <taxon>Alphaproteobacteria</taxon>
        <taxon>Sphingomonadales</taxon>
        <taxon>Sphingomonadaceae</taxon>
        <taxon>Sphingomonas</taxon>
    </lineage>
</organism>
<comment type="subcellular location">
    <subcellularLocation>
        <location evidence="1">Cell outer membrane</location>
    </subcellularLocation>
</comment>
<gene>
    <name evidence="7" type="ORF">GGQ97_000718</name>
</gene>
<evidence type="ECO:0000256" key="4">
    <source>
        <dbReference type="ARBA" id="ARBA00023136"/>
    </source>
</evidence>
<protein>
    <submittedName>
        <fullName evidence="7">Outer membrane protein</fullName>
    </submittedName>
</protein>
<dbReference type="PANTHER" id="PTHR38776:SF1">
    <property type="entry name" value="MLTA-INTERACTING PROTEIN-RELATED"/>
    <property type="match status" value="1"/>
</dbReference>
<dbReference type="InterPro" id="IPR010583">
    <property type="entry name" value="MipA"/>
</dbReference>
<evidence type="ECO:0000313" key="7">
    <source>
        <dbReference type="EMBL" id="NJC04925.1"/>
    </source>
</evidence>
<evidence type="ECO:0000256" key="6">
    <source>
        <dbReference type="SAM" id="SignalP"/>
    </source>
</evidence>
<evidence type="ECO:0000313" key="8">
    <source>
        <dbReference type="Proteomes" id="UP000558192"/>
    </source>
</evidence>
<comment type="caution">
    <text evidence="7">The sequence shown here is derived from an EMBL/GenBank/DDBJ whole genome shotgun (WGS) entry which is preliminary data.</text>
</comment>
<keyword evidence="8" id="KW-1185">Reference proteome</keyword>
<dbReference type="Pfam" id="PF06629">
    <property type="entry name" value="MipA"/>
    <property type="match status" value="1"/>
</dbReference>
<accession>A0A7X6BFZ3</accession>
<evidence type="ECO:0000256" key="5">
    <source>
        <dbReference type="ARBA" id="ARBA00023237"/>
    </source>
</evidence>
<dbReference type="PANTHER" id="PTHR38776">
    <property type="entry name" value="MLTA-INTERACTING PROTEIN-RELATED"/>
    <property type="match status" value="1"/>
</dbReference>
<keyword evidence="3 6" id="KW-0732">Signal</keyword>
<evidence type="ECO:0000256" key="3">
    <source>
        <dbReference type="ARBA" id="ARBA00022729"/>
    </source>
</evidence>
<dbReference type="RefSeq" id="WP_168067685.1">
    <property type="nucleotide sequence ID" value="NZ_JAATJC010000001.1"/>
</dbReference>